<dbReference type="RefSeq" id="WP_140093424.1">
    <property type="nucleotide sequence ID" value="NZ_JPKU01000034.1"/>
</dbReference>
<dbReference type="Proteomes" id="UP000856022">
    <property type="component" value="Unassembled WGS sequence"/>
</dbReference>
<evidence type="ECO:0000313" key="1">
    <source>
        <dbReference type="EMBL" id="HAS6675321.1"/>
    </source>
</evidence>
<sequence length="61" mass="6924">MLANKEISVAKMTDVLNVGSTKRNGLIRDLSFFAFRLNTWFVFVEDLGGEAEKKNEQLALF</sequence>
<dbReference type="EMBL" id="DACQKT010000001">
    <property type="protein sequence ID" value="HAS6675321.1"/>
    <property type="molecule type" value="Genomic_DNA"/>
</dbReference>
<organism evidence="1">
    <name type="scientific">Vibrio parahaemolyticus</name>
    <dbReference type="NCBI Taxonomy" id="670"/>
    <lineage>
        <taxon>Bacteria</taxon>
        <taxon>Pseudomonadati</taxon>
        <taxon>Pseudomonadota</taxon>
        <taxon>Gammaproteobacteria</taxon>
        <taxon>Vibrionales</taxon>
        <taxon>Vibrionaceae</taxon>
        <taxon>Vibrio</taxon>
    </lineage>
</organism>
<protein>
    <submittedName>
        <fullName evidence="1">Uncharacterized protein</fullName>
    </submittedName>
</protein>
<accession>A0A8H9MT81</accession>
<gene>
    <name evidence="1" type="ORF">I7278_00700</name>
</gene>
<reference evidence="1" key="1">
    <citation type="journal article" date="2018" name="Genome Biol.">
        <title>SKESA: strategic k-mer extension for scrupulous assemblies.</title>
        <authorList>
            <person name="Souvorov A."/>
            <person name="Agarwala R."/>
            <person name="Lipman D.J."/>
        </authorList>
    </citation>
    <scope>NUCLEOTIDE SEQUENCE</scope>
    <source>
        <strain evidence="1">1930</strain>
    </source>
</reference>
<dbReference type="AlphaFoldDB" id="A0A8H9MT81"/>
<proteinExistence type="predicted"/>
<reference evidence="1" key="2">
    <citation type="submission" date="2019-12" db="EMBL/GenBank/DDBJ databases">
        <authorList>
            <consortium name="NCBI Pathogen Detection Project"/>
        </authorList>
    </citation>
    <scope>NUCLEOTIDE SEQUENCE</scope>
    <source>
        <strain evidence="1">1930</strain>
    </source>
</reference>
<name>A0A8H9MT81_VIBPH</name>
<comment type="caution">
    <text evidence="1">The sequence shown here is derived from an EMBL/GenBank/DDBJ whole genome shotgun (WGS) entry which is preliminary data.</text>
</comment>